<keyword evidence="1" id="KW-0238">DNA-binding</keyword>
<dbReference type="KEGG" id="lamb:KBB96_16985"/>
<protein>
    <submittedName>
        <fullName evidence="1">MmcQ/YjbR family DNA-binding protein</fullName>
    </submittedName>
</protein>
<organism evidence="1 2">
    <name type="scientific">Luteolibacter ambystomatis</name>
    <dbReference type="NCBI Taxonomy" id="2824561"/>
    <lineage>
        <taxon>Bacteria</taxon>
        <taxon>Pseudomonadati</taxon>
        <taxon>Verrucomicrobiota</taxon>
        <taxon>Verrucomicrobiia</taxon>
        <taxon>Verrucomicrobiales</taxon>
        <taxon>Verrucomicrobiaceae</taxon>
        <taxon>Luteolibacter</taxon>
    </lineage>
</organism>
<dbReference type="InterPro" id="IPR038056">
    <property type="entry name" value="YjbR-like_sf"/>
</dbReference>
<dbReference type="AlphaFoldDB" id="A0A975G868"/>
<dbReference type="EMBL" id="CP073100">
    <property type="protein sequence ID" value="QUE50546.1"/>
    <property type="molecule type" value="Genomic_DNA"/>
</dbReference>
<sequence>MDLPDVIAHCLSKPGAEETTPFGPDVLVYKVGGKMFALTVPEDFPARVNLKCDPERAEELRDEYESVIPGYHMNKRHWNTVILNGALPSKLVRELIDHSYDLVVASLPKKKR</sequence>
<proteinExistence type="predicted"/>
<reference evidence="1" key="1">
    <citation type="submission" date="2021-04" db="EMBL/GenBank/DDBJ databases">
        <title>Luteolibacter sp. 32A isolated from the skin of an Anderson's salamander (Ambystoma andersonii).</title>
        <authorList>
            <person name="Spergser J."/>
            <person name="Busse H.-J."/>
        </authorList>
    </citation>
    <scope>NUCLEOTIDE SEQUENCE</scope>
    <source>
        <strain evidence="1">32A</strain>
    </source>
</reference>
<dbReference type="PANTHER" id="PTHR35145:SF1">
    <property type="entry name" value="CYTOPLASMIC PROTEIN"/>
    <property type="match status" value="1"/>
</dbReference>
<dbReference type="Pfam" id="PF04237">
    <property type="entry name" value="YjbR"/>
    <property type="match status" value="1"/>
</dbReference>
<dbReference type="SUPFAM" id="SSF142906">
    <property type="entry name" value="YjbR-like"/>
    <property type="match status" value="1"/>
</dbReference>
<dbReference type="InterPro" id="IPR058532">
    <property type="entry name" value="YjbR/MT2646/Rv2570-like"/>
</dbReference>
<dbReference type="GO" id="GO:0003677">
    <property type="term" value="F:DNA binding"/>
    <property type="evidence" value="ECO:0007669"/>
    <property type="project" value="UniProtKB-KW"/>
</dbReference>
<dbReference type="PANTHER" id="PTHR35145">
    <property type="entry name" value="CYTOPLASMIC PROTEIN-RELATED"/>
    <property type="match status" value="1"/>
</dbReference>
<name>A0A975G868_9BACT</name>
<evidence type="ECO:0000313" key="1">
    <source>
        <dbReference type="EMBL" id="QUE50546.1"/>
    </source>
</evidence>
<evidence type="ECO:0000313" key="2">
    <source>
        <dbReference type="Proteomes" id="UP000676169"/>
    </source>
</evidence>
<keyword evidence="2" id="KW-1185">Reference proteome</keyword>
<dbReference type="InterPro" id="IPR007351">
    <property type="entry name" value="YjbR"/>
</dbReference>
<gene>
    <name evidence="1" type="ORF">KBB96_16985</name>
</gene>
<dbReference type="Proteomes" id="UP000676169">
    <property type="component" value="Chromosome"/>
</dbReference>
<dbReference type="Gene3D" id="3.90.1150.30">
    <property type="match status" value="1"/>
</dbReference>
<accession>A0A975G868</accession>
<dbReference type="RefSeq" id="WP_211630686.1">
    <property type="nucleotide sequence ID" value="NZ_CP073100.1"/>
</dbReference>